<comment type="caution">
    <text evidence="4">The sequence shown here is derived from an EMBL/GenBank/DDBJ whole genome shotgun (WGS) entry which is preliminary data.</text>
</comment>
<feature type="domain" description="Methyl-accepting transducer" evidence="3">
    <location>
        <begin position="48"/>
        <end position="256"/>
    </location>
</feature>
<dbReference type="InterPro" id="IPR004089">
    <property type="entry name" value="MCPsignal_dom"/>
</dbReference>
<dbReference type="PROSITE" id="PS50111">
    <property type="entry name" value="CHEMOTAXIS_TRANSDUC_2"/>
    <property type="match status" value="1"/>
</dbReference>
<accession>A0AAJ1ID60</accession>
<dbReference type="Gene3D" id="1.10.287.950">
    <property type="entry name" value="Methyl-accepting chemotaxis protein"/>
    <property type="match status" value="1"/>
</dbReference>
<sequence length="284" mass="31412">MANEFKFAFFKRTIQHLTIGYNKGNVLSKVTKSAMNIIGAKIRQIHNSLETIVTSFEEIRATSASTSTNASNINKNMNNIIESTSRINTDIHNNVKEISKATEESQKIQALFTELHERTDQVKEMTREIDDVAQQTNILAINASIEAARAGNAGKGFQIIAKEIRGLSQQTQDFATNIEGTINGFNTGVMQVRDSFNRLLVLLENFQQDLISTSETFDHNNKSLMGSGQIIAEIRAGIDEQTDAITEGLKSLEDVYALLKDADTISSTLNNTHSALDNLLNKKS</sequence>
<dbReference type="Pfam" id="PF00015">
    <property type="entry name" value="MCPsignal"/>
    <property type="match status" value="1"/>
</dbReference>
<protein>
    <submittedName>
        <fullName evidence="4">Methyl-accepting chemotaxis protein</fullName>
    </submittedName>
</protein>
<dbReference type="PANTHER" id="PTHR32089:SF112">
    <property type="entry name" value="LYSOZYME-LIKE PROTEIN-RELATED"/>
    <property type="match status" value="1"/>
</dbReference>
<dbReference type="AlphaFoldDB" id="A0AAJ1ID60"/>
<evidence type="ECO:0000256" key="2">
    <source>
        <dbReference type="PROSITE-ProRule" id="PRU00284"/>
    </source>
</evidence>
<dbReference type="GO" id="GO:0016020">
    <property type="term" value="C:membrane"/>
    <property type="evidence" value="ECO:0007669"/>
    <property type="project" value="InterPro"/>
</dbReference>
<proteinExistence type="predicted"/>
<dbReference type="EMBL" id="JAQQAL010000022">
    <property type="protein sequence ID" value="MDC7227125.1"/>
    <property type="molecule type" value="Genomic_DNA"/>
</dbReference>
<dbReference type="SMART" id="SM00283">
    <property type="entry name" value="MA"/>
    <property type="match status" value="1"/>
</dbReference>
<dbReference type="PANTHER" id="PTHR32089">
    <property type="entry name" value="METHYL-ACCEPTING CHEMOTAXIS PROTEIN MCPB"/>
    <property type="match status" value="1"/>
</dbReference>
<dbReference type="Proteomes" id="UP001221217">
    <property type="component" value="Unassembled WGS sequence"/>
</dbReference>
<organism evidence="4 5">
    <name type="scientific">Candidatus Thalassospirochaeta sargassi</name>
    <dbReference type="NCBI Taxonomy" id="3119039"/>
    <lineage>
        <taxon>Bacteria</taxon>
        <taxon>Pseudomonadati</taxon>
        <taxon>Spirochaetota</taxon>
        <taxon>Spirochaetia</taxon>
        <taxon>Spirochaetales</taxon>
        <taxon>Spirochaetaceae</taxon>
        <taxon>Candidatus Thalassospirochaeta</taxon>
    </lineage>
</organism>
<gene>
    <name evidence="4" type="ORF">PQJ61_10220</name>
</gene>
<evidence type="ECO:0000313" key="5">
    <source>
        <dbReference type="Proteomes" id="UP001221217"/>
    </source>
</evidence>
<dbReference type="SUPFAM" id="SSF58104">
    <property type="entry name" value="Methyl-accepting chemotaxis protein (MCP) signaling domain"/>
    <property type="match status" value="1"/>
</dbReference>
<name>A0AAJ1ID60_9SPIO</name>
<keyword evidence="1 2" id="KW-0807">Transducer</keyword>
<dbReference type="GO" id="GO:0007165">
    <property type="term" value="P:signal transduction"/>
    <property type="evidence" value="ECO:0007669"/>
    <property type="project" value="UniProtKB-KW"/>
</dbReference>
<reference evidence="4 5" key="1">
    <citation type="submission" date="2022-12" db="EMBL/GenBank/DDBJ databases">
        <title>Metagenome assembled genome from gulf of manar.</title>
        <authorList>
            <person name="Kohli P."/>
            <person name="Pk S."/>
            <person name="Venkata Ramana C."/>
            <person name="Sasikala C."/>
        </authorList>
    </citation>
    <scope>NUCLEOTIDE SEQUENCE [LARGE SCALE GENOMIC DNA]</scope>
    <source>
        <strain evidence="4">JB008</strain>
    </source>
</reference>
<evidence type="ECO:0000256" key="1">
    <source>
        <dbReference type="ARBA" id="ARBA00023224"/>
    </source>
</evidence>
<evidence type="ECO:0000259" key="3">
    <source>
        <dbReference type="PROSITE" id="PS50111"/>
    </source>
</evidence>
<evidence type="ECO:0000313" key="4">
    <source>
        <dbReference type="EMBL" id="MDC7227125.1"/>
    </source>
</evidence>